<gene>
    <name evidence="3" type="ORF">E0L32_005386</name>
</gene>
<dbReference type="PROSITE" id="PS50833">
    <property type="entry name" value="BRIX"/>
    <property type="match status" value="1"/>
</dbReference>
<dbReference type="SUPFAM" id="SSF52954">
    <property type="entry name" value="Class II aaRS ABD-related"/>
    <property type="match status" value="1"/>
</dbReference>
<dbReference type="GO" id="GO:0042274">
    <property type="term" value="P:ribosomal small subunit biogenesis"/>
    <property type="evidence" value="ECO:0007669"/>
    <property type="project" value="UniProtKB-ARBA"/>
</dbReference>
<dbReference type="PANTHER" id="PTHR22734">
    <property type="entry name" value="U3 SMALL NUCLEOLAR RIBONUCLEOPROTEIN PROTEIN IMP4"/>
    <property type="match status" value="1"/>
</dbReference>
<evidence type="ECO:0000259" key="2">
    <source>
        <dbReference type="PROSITE" id="PS50833"/>
    </source>
</evidence>
<dbReference type="OrthoDB" id="10253204at2759"/>
<organism evidence="3 4">
    <name type="scientific">Thyridium curvatum</name>
    <dbReference type="NCBI Taxonomy" id="1093900"/>
    <lineage>
        <taxon>Eukaryota</taxon>
        <taxon>Fungi</taxon>
        <taxon>Dikarya</taxon>
        <taxon>Ascomycota</taxon>
        <taxon>Pezizomycotina</taxon>
        <taxon>Sordariomycetes</taxon>
        <taxon>Sordariomycetidae</taxon>
        <taxon>Thyridiales</taxon>
        <taxon>Thyridiaceae</taxon>
        <taxon>Thyridium</taxon>
    </lineage>
</organism>
<dbReference type="Pfam" id="PF04427">
    <property type="entry name" value="Brix"/>
    <property type="match status" value="1"/>
</dbReference>
<comment type="caution">
    <text evidence="3">The sequence shown here is derived from an EMBL/GenBank/DDBJ whole genome shotgun (WGS) entry which is preliminary data.</text>
</comment>
<dbReference type="GO" id="GO:0042134">
    <property type="term" value="F:rRNA primary transcript binding"/>
    <property type="evidence" value="ECO:0007669"/>
    <property type="project" value="InterPro"/>
</dbReference>
<dbReference type="InterPro" id="IPR044281">
    <property type="entry name" value="IMP4/RPF1"/>
</dbReference>
<dbReference type="GO" id="GO:0005654">
    <property type="term" value="C:nucleoplasm"/>
    <property type="evidence" value="ECO:0007669"/>
    <property type="project" value="UniProtKB-ARBA"/>
</dbReference>
<dbReference type="GO" id="GO:0032040">
    <property type="term" value="C:small-subunit processome"/>
    <property type="evidence" value="ECO:0007669"/>
    <property type="project" value="TreeGrafter"/>
</dbReference>
<dbReference type="PANTHER" id="PTHR22734:SF2">
    <property type="entry name" value="U3 SMALL NUCLEOLAR RIBONUCLEOPROTEIN PROTEIN IMP4"/>
    <property type="match status" value="1"/>
</dbReference>
<dbReference type="GO" id="GO:0034457">
    <property type="term" value="C:Mpp10 complex"/>
    <property type="evidence" value="ECO:0007669"/>
    <property type="project" value="UniProtKB-ARBA"/>
</dbReference>
<evidence type="ECO:0000313" key="4">
    <source>
        <dbReference type="Proteomes" id="UP000319257"/>
    </source>
</evidence>
<evidence type="ECO:0000256" key="1">
    <source>
        <dbReference type="ARBA" id="ARBA00040513"/>
    </source>
</evidence>
<protein>
    <recommendedName>
        <fullName evidence="1">U3 small nucleolar ribonucleoprotein protein IMP4</fullName>
    </recommendedName>
</protein>
<evidence type="ECO:0000313" key="3">
    <source>
        <dbReference type="EMBL" id="TPX14422.1"/>
    </source>
</evidence>
<sequence>MIRKQARQRRDYLYRKALTLRDAEISEKRAKLRASLAQGKPLDRNIANDSALRKDFQYDESRPDLTAEEQLDIDDEYAALSGLVEPRVLVTTSRDPSTRLASFSKEIRLLFPTAIRLNRGNLIVSDLVRSAESAGLTDIVMVHEHRGVPTSLQISHLPHGPVLSFSLHNVVERSQIPNSIKGTVSEAYPHLIFDSFTTRLGERVCKALKHLFPPMDPITNKSKVGNRVITFKNNDDNIEVRHHVYVRTGYDSVELSEVGPRMTMRLFEIRGGTLDNKDGDVEWHISSYTRTSRKKNYL</sequence>
<dbReference type="GO" id="GO:0030515">
    <property type="term" value="F:snoRNA binding"/>
    <property type="evidence" value="ECO:0007669"/>
    <property type="project" value="TreeGrafter"/>
</dbReference>
<accession>A0A507AWS8</accession>
<dbReference type="InParanoid" id="A0A507AWS8"/>
<feature type="domain" description="Brix" evidence="2">
    <location>
        <begin position="86"/>
        <end position="275"/>
    </location>
</feature>
<dbReference type="InterPro" id="IPR007109">
    <property type="entry name" value="Brix"/>
</dbReference>
<dbReference type="GO" id="GO:0006364">
    <property type="term" value="P:rRNA processing"/>
    <property type="evidence" value="ECO:0007669"/>
    <property type="project" value="InterPro"/>
</dbReference>
<dbReference type="SMART" id="SM00879">
    <property type="entry name" value="Brix"/>
    <property type="match status" value="1"/>
</dbReference>
<keyword evidence="4" id="KW-1185">Reference proteome</keyword>
<dbReference type="FunFam" id="3.40.50.10480:FF:000001">
    <property type="entry name" value="IMP4, U3 small nucleolar ribonucleoprotein"/>
    <property type="match status" value="1"/>
</dbReference>
<reference evidence="3 4" key="1">
    <citation type="submission" date="2019-06" db="EMBL/GenBank/DDBJ databases">
        <title>Draft genome sequence of the filamentous fungus Phialemoniopsis curvata isolated from diesel fuel.</title>
        <authorList>
            <person name="Varaljay V.A."/>
            <person name="Lyon W.J."/>
            <person name="Crouch A.L."/>
            <person name="Drake C.E."/>
            <person name="Hollomon J.M."/>
            <person name="Nadeau L.J."/>
            <person name="Nunn H.S."/>
            <person name="Stevenson B.S."/>
            <person name="Bojanowski C.L."/>
            <person name="Crookes-Goodson W.J."/>
        </authorList>
    </citation>
    <scope>NUCLEOTIDE SEQUENCE [LARGE SCALE GENOMIC DNA]</scope>
    <source>
        <strain evidence="3 4">D216</strain>
    </source>
</reference>
<dbReference type="Gene3D" id="3.40.50.10480">
    <property type="entry name" value="Probable brix-domain ribosomal biogenesis protein"/>
    <property type="match status" value="1"/>
</dbReference>
<dbReference type="EMBL" id="SKBQ01000028">
    <property type="protein sequence ID" value="TPX14422.1"/>
    <property type="molecule type" value="Genomic_DNA"/>
</dbReference>
<name>A0A507AWS8_9PEZI</name>
<proteinExistence type="predicted"/>
<dbReference type="GeneID" id="41972833"/>
<dbReference type="STRING" id="1093900.A0A507AWS8"/>
<dbReference type="RefSeq" id="XP_030996133.1">
    <property type="nucleotide sequence ID" value="XM_031139901.1"/>
</dbReference>
<dbReference type="AlphaFoldDB" id="A0A507AWS8"/>
<dbReference type="FunCoup" id="A0A507AWS8">
    <property type="interactions" value="858"/>
</dbReference>
<dbReference type="Proteomes" id="UP000319257">
    <property type="component" value="Unassembled WGS sequence"/>
</dbReference>